<comment type="caution">
    <text evidence="5">The sequence shown here is derived from an EMBL/GenBank/DDBJ whole genome shotgun (WGS) entry which is preliminary data.</text>
</comment>
<dbReference type="SUPFAM" id="SSF52058">
    <property type="entry name" value="L domain-like"/>
    <property type="match status" value="2"/>
</dbReference>
<keyword evidence="1" id="KW-0433">Leucine-rich repeat</keyword>
<keyword evidence="2 4" id="KW-0732">Signal</keyword>
<name>A0ABD2VQN3_9HYME</name>
<evidence type="ECO:0000256" key="4">
    <source>
        <dbReference type="SAM" id="SignalP"/>
    </source>
</evidence>
<sequence>MSNLKVNSLLALLLIIPLGSIQVQARTAFTSTNKVASIERSDDATSCAKKVGESCSSSSSSCGVSLDLSDMNLGPVLDKRLLNSPFVEKLFLRRNHIEKVGPGIFDDLTNLKVLDLSHNRLRVEDMLSFGSHSRLETLILDYNEPSNYSATSSIAAPSLDLPEHLVLPNLKNLSLRGISVDLSFKNWSRSFPRLEKLDLSDVSLEHAQRTDFIGKVQQSVKTLILQNASLYQLNVTRLNHIVDLDLSDNYFTDVFYFSDERKPESFLRLGSLKGLKKLNLSNCRISRVDKDTFREVNNFEDLDLSNNDIRHLDDHLFSQVFAMRNLNLSNNPSLLQLSFLNKMSSLYVLALDSMSNQNLAKTLDALDFVSAEMQLRVFFLRNNSLTTLPMTYLNRLSYLSQIDLSDNKLTQFEHWMSFSGLKRLNIRNNLFATFNNTPLLYGRSLQELHLGNNPAKEIDLSILSSLPSASTLSWE</sequence>
<dbReference type="PROSITE" id="PS51450">
    <property type="entry name" value="LRR"/>
    <property type="match status" value="2"/>
</dbReference>
<evidence type="ECO:0000256" key="3">
    <source>
        <dbReference type="ARBA" id="ARBA00022737"/>
    </source>
</evidence>
<keyword evidence="3" id="KW-0677">Repeat</keyword>
<organism evidence="5 7">
    <name type="scientific">Trichogramma kaykai</name>
    <dbReference type="NCBI Taxonomy" id="54128"/>
    <lineage>
        <taxon>Eukaryota</taxon>
        <taxon>Metazoa</taxon>
        <taxon>Ecdysozoa</taxon>
        <taxon>Arthropoda</taxon>
        <taxon>Hexapoda</taxon>
        <taxon>Insecta</taxon>
        <taxon>Pterygota</taxon>
        <taxon>Neoptera</taxon>
        <taxon>Endopterygota</taxon>
        <taxon>Hymenoptera</taxon>
        <taxon>Apocrita</taxon>
        <taxon>Proctotrupomorpha</taxon>
        <taxon>Chalcidoidea</taxon>
        <taxon>Trichogrammatidae</taxon>
        <taxon>Trichogramma</taxon>
    </lineage>
</organism>
<feature type="chain" id="PRO_5044724621" evidence="4">
    <location>
        <begin position="26"/>
        <end position="475"/>
    </location>
</feature>
<dbReference type="InterPro" id="IPR001611">
    <property type="entry name" value="Leu-rich_rpt"/>
</dbReference>
<reference evidence="5 7" key="1">
    <citation type="journal article" date="2024" name="bioRxiv">
        <title>A reference genome for Trichogramma kaykai: A tiny desert-dwelling parasitoid wasp with competing sex-ratio distorters.</title>
        <authorList>
            <person name="Culotta J."/>
            <person name="Lindsey A.R."/>
        </authorList>
    </citation>
    <scope>NUCLEOTIDE SEQUENCE [LARGE SCALE GENOMIC DNA]</scope>
    <source>
        <strain evidence="5 7">KSX58</strain>
    </source>
</reference>
<dbReference type="InterPro" id="IPR003591">
    <property type="entry name" value="Leu-rich_rpt_typical-subtyp"/>
</dbReference>
<gene>
    <name evidence="6" type="ORF">TKK_017980</name>
    <name evidence="5" type="ORF">TKK_020792</name>
</gene>
<feature type="signal peptide" evidence="4">
    <location>
        <begin position="1"/>
        <end position="25"/>
    </location>
</feature>
<evidence type="ECO:0000313" key="7">
    <source>
        <dbReference type="Proteomes" id="UP001627154"/>
    </source>
</evidence>
<keyword evidence="7" id="KW-1185">Reference proteome</keyword>
<dbReference type="EMBL" id="JBJJXI010000146">
    <property type="protein sequence ID" value="KAL3386475.1"/>
    <property type="molecule type" value="Genomic_DNA"/>
</dbReference>
<dbReference type="PANTHER" id="PTHR24373:SF275">
    <property type="entry name" value="TIR DOMAIN-CONTAINING PROTEIN"/>
    <property type="match status" value="1"/>
</dbReference>
<evidence type="ECO:0000313" key="5">
    <source>
        <dbReference type="EMBL" id="KAL3383286.1"/>
    </source>
</evidence>
<dbReference type="PANTHER" id="PTHR24373">
    <property type="entry name" value="SLIT RELATED LEUCINE-RICH REPEAT NEURONAL PROTEIN"/>
    <property type="match status" value="1"/>
</dbReference>
<dbReference type="Proteomes" id="UP001627154">
    <property type="component" value="Unassembled WGS sequence"/>
</dbReference>
<dbReference type="SMART" id="SM00369">
    <property type="entry name" value="LRR_TYP"/>
    <property type="match status" value="5"/>
</dbReference>
<dbReference type="AlphaFoldDB" id="A0ABD2VQN3"/>
<dbReference type="InterPro" id="IPR050328">
    <property type="entry name" value="Dev_Immune_Receptor"/>
</dbReference>
<dbReference type="Pfam" id="PF13855">
    <property type="entry name" value="LRR_8"/>
    <property type="match status" value="3"/>
</dbReference>
<evidence type="ECO:0000313" key="6">
    <source>
        <dbReference type="EMBL" id="KAL3386475.1"/>
    </source>
</evidence>
<accession>A0ABD2VQN3</accession>
<evidence type="ECO:0000256" key="1">
    <source>
        <dbReference type="ARBA" id="ARBA00022614"/>
    </source>
</evidence>
<dbReference type="EMBL" id="JBJJXI010000211">
    <property type="protein sequence ID" value="KAL3383286.1"/>
    <property type="molecule type" value="Genomic_DNA"/>
</dbReference>
<protein>
    <submittedName>
        <fullName evidence="5">Uncharacterized protein</fullName>
    </submittedName>
</protein>
<proteinExistence type="predicted"/>
<dbReference type="Gene3D" id="3.80.10.10">
    <property type="entry name" value="Ribonuclease Inhibitor"/>
    <property type="match status" value="3"/>
</dbReference>
<evidence type="ECO:0000256" key="2">
    <source>
        <dbReference type="ARBA" id="ARBA00022729"/>
    </source>
</evidence>
<dbReference type="InterPro" id="IPR032675">
    <property type="entry name" value="LRR_dom_sf"/>
</dbReference>